<evidence type="ECO:0000313" key="2">
    <source>
        <dbReference type="EMBL" id="SKA64485.1"/>
    </source>
</evidence>
<dbReference type="STRING" id="1121442.SAMN02745702_00336"/>
<dbReference type="InterPro" id="IPR024185">
    <property type="entry name" value="FTHF_cligase-like_sf"/>
</dbReference>
<dbReference type="SUPFAM" id="SSF100950">
    <property type="entry name" value="NagB/RpiA/CoA transferase-like"/>
    <property type="match status" value="1"/>
</dbReference>
<dbReference type="Gene3D" id="3.40.50.10420">
    <property type="entry name" value="NagB/RpiA/CoA transferase-like"/>
    <property type="match status" value="1"/>
</dbReference>
<keyword evidence="3" id="KW-1185">Reference proteome</keyword>
<dbReference type="Proteomes" id="UP000189733">
    <property type="component" value="Unassembled WGS sequence"/>
</dbReference>
<dbReference type="AlphaFoldDB" id="A0A1T4VHS8"/>
<reference evidence="2 3" key="1">
    <citation type="submission" date="2017-02" db="EMBL/GenBank/DDBJ databases">
        <authorList>
            <person name="Peterson S.W."/>
        </authorList>
    </citation>
    <scope>NUCLEOTIDE SEQUENCE [LARGE SCALE GENOMIC DNA]</scope>
    <source>
        <strain evidence="2 3">DSM 18034</strain>
    </source>
</reference>
<protein>
    <submittedName>
        <fullName evidence="2">L-lactate dehydrogenase complex protein LldG</fullName>
    </submittedName>
</protein>
<proteinExistence type="predicted"/>
<gene>
    <name evidence="2" type="ORF">SAMN02745702_00336</name>
</gene>
<feature type="domain" description="LUD" evidence="1">
    <location>
        <begin position="9"/>
        <end position="206"/>
    </location>
</feature>
<dbReference type="Pfam" id="PF02589">
    <property type="entry name" value="LUD_dom"/>
    <property type="match status" value="1"/>
</dbReference>
<name>A0A1T4VHS8_9BACT</name>
<evidence type="ECO:0000313" key="3">
    <source>
        <dbReference type="Proteomes" id="UP000189733"/>
    </source>
</evidence>
<dbReference type="InterPro" id="IPR037171">
    <property type="entry name" value="NagB/RpiA_transferase-like"/>
</dbReference>
<dbReference type="OrthoDB" id="9794187at2"/>
<dbReference type="PANTHER" id="PTHR43682">
    <property type="entry name" value="LACTATE UTILIZATION PROTEIN C"/>
    <property type="match status" value="1"/>
</dbReference>
<dbReference type="InterPro" id="IPR003741">
    <property type="entry name" value="LUD_dom"/>
</dbReference>
<accession>A0A1T4VHS8</accession>
<dbReference type="RefSeq" id="WP_078683654.1">
    <property type="nucleotide sequence ID" value="NZ_FUYA01000001.1"/>
</dbReference>
<dbReference type="PANTHER" id="PTHR43682:SF1">
    <property type="entry name" value="LACTATE UTILIZATION PROTEIN C"/>
    <property type="match status" value="1"/>
</dbReference>
<dbReference type="EMBL" id="FUYA01000001">
    <property type="protein sequence ID" value="SKA64485.1"/>
    <property type="molecule type" value="Genomic_DNA"/>
</dbReference>
<evidence type="ECO:0000259" key="1">
    <source>
        <dbReference type="Pfam" id="PF02589"/>
    </source>
</evidence>
<organism evidence="2 3">
    <name type="scientific">Desulfobaculum bizertense DSM 18034</name>
    <dbReference type="NCBI Taxonomy" id="1121442"/>
    <lineage>
        <taxon>Bacteria</taxon>
        <taxon>Pseudomonadati</taxon>
        <taxon>Thermodesulfobacteriota</taxon>
        <taxon>Desulfovibrionia</taxon>
        <taxon>Desulfovibrionales</taxon>
        <taxon>Desulfovibrionaceae</taxon>
        <taxon>Desulfobaculum</taxon>
    </lineage>
</organism>
<sequence length="209" mass="22722">MCAKTDLVKLFTENATKVGAQVHSIKNLSEAFSYVMDTCEGKEACKLLLSGCEEPLSDDAQAHCDLKQQKVIAAPEFTGEDGKELAALCEKHGFELVTEGMRQHLAGVDIGLTHCDYGMANPGTLVLNSNSEELRLTTMVSEFHIAILPVSRLREDSDAVEAEFTKMVDNSPSYSAFITGPSRTADIERVLAVGVHGPLELHILLLEDN</sequence>